<keyword evidence="4" id="KW-1185">Reference proteome</keyword>
<protein>
    <submittedName>
        <fullName evidence="3">Uncharacterized protein</fullName>
    </submittedName>
</protein>
<dbReference type="InParanoid" id="T0RXX7"/>
<dbReference type="GeneID" id="19948183"/>
<gene>
    <name evidence="3" type="ORF">SDRG_07456</name>
</gene>
<dbReference type="RefSeq" id="XP_008611511.1">
    <property type="nucleotide sequence ID" value="XM_008613289.1"/>
</dbReference>
<feature type="region of interest" description="Disordered" evidence="2">
    <location>
        <begin position="270"/>
        <end position="298"/>
    </location>
</feature>
<reference evidence="3 4" key="1">
    <citation type="submission" date="2012-04" db="EMBL/GenBank/DDBJ databases">
        <title>The Genome Sequence of Saprolegnia declina VS20.</title>
        <authorList>
            <consortium name="The Broad Institute Genome Sequencing Platform"/>
            <person name="Russ C."/>
            <person name="Nusbaum C."/>
            <person name="Tyler B."/>
            <person name="van West P."/>
            <person name="Dieguez-Uribeondo J."/>
            <person name="de Bruijn I."/>
            <person name="Tripathy S."/>
            <person name="Jiang R."/>
            <person name="Young S.K."/>
            <person name="Zeng Q."/>
            <person name="Gargeya S."/>
            <person name="Fitzgerald M."/>
            <person name="Haas B."/>
            <person name="Abouelleil A."/>
            <person name="Alvarado L."/>
            <person name="Arachchi H.M."/>
            <person name="Berlin A."/>
            <person name="Chapman S.B."/>
            <person name="Goldberg J."/>
            <person name="Griggs A."/>
            <person name="Gujja S."/>
            <person name="Hansen M."/>
            <person name="Howarth C."/>
            <person name="Imamovic A."/>
            <person name="Larimer J."/>
            <person name="McCowen C."/>
            <person name="Montmayeur A."/>
            <person name="Murphy C."/>
            <person name="Neiman D."/>
            <person name="Pearson M."/>
            <person name="Priest M."/>
            <person name="Roberts A."/>
            <person name="Saif S."/>
            <person name="Shea T."/>
            <person name="Sisk P."/>
            <person name="Sykes S."/>
            <person name="Wortman J."/>
            <person name="Nusbaum C."/>
            <person name="Birren B."/>
        </authorList>
    </citation>
    <scope>NUCLEOTIDE SEQUENCE [LARGE SCALE GENOMIC DNA]</scope>
    <source>
        <strain evidence="3 4">VS20</strain>
    </source>
</reference>
<keyword evidence="1" id="KW-0175">Coiled coil</keyword>
<feature type="coiled-coil region" evidence="1">
    <location>
        <begin position="302"/>
        <end position="341"/>
    </location>
</feature>
<dbReference type="AlphaFoldDB" id="T0RXX7"/>
<organism evidence="3 4">
    <name type="scientific">Saprolegnia diclina (strain VS20)</name>
    <dbReference type="NCBI Taxonomy" id="1156394"/>
    <lineage>
        <taxon>Eukaryota</taxon>
        <taxon>Sar</taxon>
        <taxon>Stramenopiles</taxon>
        <taxon>Oomycota</taxon>
        <taxon>Saprolegniomycetes</taxon>
        <taxon>Saprolegniales</taxon>
        <taxon>Saprolegniaceae</taxon>
        <taxon>Saprolegnia</taxon>
    </lineage>
</organism>
<proteinExistence type="predicted"/>
<dbReference type="OMA" id="VEALAWQ"/>
<evidence type="ECO:0000313" key="4">
    <source>
        <dbReference type="Proteomes" id="UP000030762"/>
    </source>
</evidence>
<name>T0RXX7_SAPDV</name>
<accession>T0RXX7</accession>
<feature type="region of interest" description="Disordered" evidence="2">
    <location>
        <begin position="1"/>
        <end position="126"/>
    </location>
</feature>
<dbReference type="VEuPathDB" id="FungiDB:SDRG_07456"/>
<evidence type="ECO:0000256" key="2">
    <source>
        <dbReference type="SAM" id="MobiDB-lite"/>
    </source>
</evidence>
<dbReference type="OrthoDB" id="77897at2759"/>
<feature type="coiled-coil region" evidence="1">
    <location>
        <begin position="144"/>
        <end position="171"/>
    </location>
</feature>
<evidence type="ECO:0000313" key="3">
    <source>
        <dbReference type="EMBL" id="EQC35227.1"/>
    </source>
</evidence>
<sequence length="648" mass="71613">MSSGRPLVRPASAHPRRALERKLSDSGIPVPPSTDTTKATSGKATVASKLKTSPPPAVVTSAPPKPQRTQSMVSHLISPRTSLPERRPSAITRPRSATSSSSIEAKRLTPRSKAASARTLDEGVEARSKLIPPTSLSSTSDVLAASKNESVAGLKNQVEVLERAKQSLEVSAATKDDVVRHLQQQVAHLQSVLADTQKICAKFQGDCNALADKALTWKKKYEDLVVEHEALQDAGRLSVVSHSWDVGDDDDDASATIVERFRSDDGELTSTEHCMPGHLQYEDDEDENDNGGNAPPAHERQIQALQAEVASLRAASHEAKVRELENELQRFKQHIVHLSNDHDEQVAELQLQLTQCDRTTPTDDGMRGSSAQRKYEHVRKQLNIARNVIRELQARAVIQAKCLQDQTAELRDARVAAQEVVAKTARIVSLQDRCDTLVAELARAQKTTTAPTTPSPVVEIEVWQQQYRGVAASLKKQKETYKRDTTALQLQLQELQHELDAREHGNDHAALAKELNNVRRAYGRLQESLARQRFIRANLRRRNSHLERSVLALRTVHEALATARKALATKESELHHLERKTSTIERVLNEVRADAKAGTGQRQPFKVEALAWQREAERAAQEISELQSSCAATIALHATAIMVYAKTV</sequence>
<feature type="compositionally biased region" description="Polar residues" evidence="2">
    <location>
        <begin position="33"/>
        <end position="43"/>
    </location>
</feature>
<dbReference type="Proteomes" id="UP000030762">
    <property type="component" value="Unassembled WGS sequence"/>
</dbReference>
<dbReference type="EMBL" id="JH767152">
    <property type="protein sequence ID" value="EQC35227.1"/>
    <property type="molecule type" value="Genomic_DNA"/>
</dbReference>
<evidence type="ECO:0000256" key="1">
    <source>
        <dbReference type="SAM" id="Coils"/>
    </source>
</evidence>